<comment type="caution">
    <text evidence="2">The sequence shown here is derived from an EMBL/GenBank/DDBJ whole genome shotgun (WGS) entry which is preliminary data.</text>
</comment>
<accession>A0AAN7NV15</accession>
<gene>
    <name evidence="2" type="ORF">QYF61_020892</name>
</gene>
<sequence length="90" mass="10438">MPVSVAPIHKKKYWMRKSARLVREETPIKKGKEEEVDESGYSEAGLSREEEEAELISEMVNTRSLSLSELRDIQKDFSHRPGKHVVTWLL</sequence>
<reference evidence="2 3" key="1">
    <citation type="journal article" date="2023" name="J. Hered.">
        <title>Chromosome-level genome of the wood stork (Mycteria americana) provides insight into avian chromosome evolution.</title>
        <authorList>
            <person name="Flamio R. Jr."/>
            <person name="Ramstad K.M."/>
        </authorList>
    </citation>
    <scope>NUCLEOTIDE SEQUENCE [LARGE SCALE GENOMIC DNA]</scope>
    <source>
        <strain evidence="2">JAX WOST 10</strain>
    </source>
</reference>
<protein>
    <submittedName>
        <fullName evidence="2">Uncharacterized protein</fullName>
    </submittedName>
</protein>
<proteinExistence type="predicted"/>
<evidence type="ECO:0000256" key="1">
    <source>
        <dbReference type="SAM" id="MobiDB-lite"/>
    </source>
</evidence>
<name>A0AAN7NV15_MYCAM</name>
<evidence type="ECO:0000313" key="3">
    <source>
        <dbReference type="Proteomes" id="UP001333110"/>
    </source>
</evidence>
<dbReference type="AlphaFoldDB" id="A0AAN7NV15"/>
<feature type="region of interest" description="Disordered" evidence="1">
    <location>
        <begin position="30"/>
        <end position="50"/>
    </location>
</feature>
<keyword evidence="3" id="KW-1185">Reference proteome</keyword>
<organism evidence="2 3">
    <name type="scientific">Mycteria americana</name>
    <name type="common">Wood stork</name>
    <dbReference type="NCBI Taxonomy" id="33587"/>
    <lineage>
        <taxon>Eukaryota</taxon>
        <taxon>Metazoa</taxon>
        <taxon>Chordata</taxon>
        <taxon>Craniata</taxon>
        <taxon>Vertebrata</taxon>
        <taxon>Euteleostomi</taxon>
        <taxon>Archelosauria</taxon>
        <taxon>Archosauria</taxon>
        <taxon>Dinosauria</taxon>
        <taxon>Saurischia</taxon>
        <taxon>Theropoda</taxon>
        <taxon>Coelurosauria</taxon>
        <taxon>Aves</taxon>
        <taxon>Neognathae</taxon>
        <taxon>Neoaves</taxon>
        <taxon>Aequornithes</taxon>
        <taxon>Ciconiiformes</taxon>
        <taxon>Ciconiidae</taxon>
        <taxon>Mycteria</taxon>
    </lineage>
</organism>
<dbReference type="Proteomes" id="UP001333110">
    <property type="component" value="Unassembled WGS sequence"/>
</dbReference>
<evidence type="ECO:0000313" key="2">
    <source>
        <dbReference type="EMBL" id="KAK4832152.1"/>
    </source>
</evidence>
<dbReference type="EMBL" id="JAUNZN010000001">
    <property type="protein sequence ID" value="KAK4832152.1"/>
    <property type="molecule type" value="Genomic_DNA"/>
</dbReference>